<dbReference type="EnsemblFungi" id="CEF75322">
    <property type="protein sequence ID" value="CEF75322"/>
    <property type="gene ID" value="FGRRES_15569"/>
</dbReference>
<proteinExistence type="predicted"/>
<reference evidence="3" key="4">
    <citation type="submission" date="2017-01" db="UniProtKB">
        <authorList>
            <consortium name="EnsemblFungi"/>
        </authorList>
    </citation>
    <scope>IDENTIFICATION</scope>
    <source>
        <strain evidence="3">PH-1 / ATCC MYA-4620 / FGSC 9075 / NRRL 31084</strain>
    </source>
</reference>
<protein>
    <submittedName>
        <fullName evidence="2">Chromosome 1, complete genome</fullName>
    </submittedName>
</protein>
<organism evidence="2 4">
    <name type="scientific">Gibberella zeae (strain ATCC MYA-4620 / CBS 123657 / FGSC 9075 / NRRL 31084 / PH-1)</name>
    <name type="common">Wheat head blight fungus</name>
    <name type="synonym">Fusarium graminearum</name>
    <dbReference type="NCBI Taxonomy" id="229533"/>
    <lineage>
        <taxon>Eukaryota</taxon>
        <taxon>Fungi</taxon>
        <taxon>Dikarya</taxon>
        <taxon>Ascomycota</taxon>
        <taxon>Pezizomycotina</taxon>
        <taxon>Sordariomycetes</taxon>
        <taxon>Hypocreomycetidae</taxon>
        <taxon>Hypocreales</taxon>
        <taxon>Nectriaceae</taxon>
        <taxon>Fusarium</taxon>
    </lineage>
</organism>
<reference evidence="2 4" key="3">
    <citation type="journal article" date="2015" name="BMC Genomics">
        <title>The completed genome sequence of the pathogenic ascomycete fungus Fusarium graminearum.</title>
        <authorList>
            <person name="King R."/>
            <person name="Urban M."/>
            <person name="Hammond-Kosack M.C."/>
            <person name="Hassani-Pak K."/>
            <person name="Hammond-Kosack K.E."/>
        </authorList>
    </citation>
    <scope>NUCLEOTIDE SEQUENCE [LARGE SCALE GENOMIC DNA]</scope>
    <source>
        <strain evidence="4">ATCC MYA-4620 / CBS 123657 / FGSC 9075 / NRRL 31084 / PH-1</strain>
        <strain evidence="2">PH-1</strain>
    </source>
</reference>
<reference evidence="3 4" key="2">
    <citation type="journal article" date="2010" name="Nature">
        <title>Comparative genomics reveals mobile pathogenicity chromosomes in Fusarium.</title>
        <authorList>
            <person name="Ma L.J."/>
            <person name="van der Does H.C."/>
            <person name="Borkovich K.A."/>
            <person name="Coleman J.J."/>
            <person name="Daboussi M.J."/>
            <person name="Di Pietro A."/>
            <person name="Dufresne M."/>
            <person name="Freitag M."/>
            <person name="Grabherr M."/>
            <person name="Henrissat B."/>
            <person name="Houterman P.M."/>
            <person name="Kang S."/>
            <person name="Shim W.B."/>
            <person name="Woloshuk C."/>
            <person name="Xie X."/>
            <person name="Xu J.R."/>
            <person name="Antoniw J."/>
            <person name="Baker S.E."/>
            <person name="Bluhm B.H."/>
            <person name="Breakspear A."/>
            <person name="Brown D.W."/>
            <person name="Butchko R.A."/>
            <person name="Chapman S."/>
            <person name="Coulson R."/>
            <person name="Coutinho P.M."/>
            <person name="Danchin E.G."/>
            <person name="Diener A."/>
            <person name="Gale L.R."/>
            <person name="Gardiner D.M."/>
            <person name="Goff S."/>
            <person name="Hammond-Kosack K.E."/>
            <person name="Hilburn K."/>
            <person name="Hua-Van A."/>
            <person name="Jonkers W."/>
            <person name="Kazan K."/>
            <person name="Kodira C.D."/>
            <person name="Koehrsen M."/>
            <person name="Kumar L."/>
            <person name="Lee Y.H."/>
            <person name="Li L."/>
            <person name="Manners J.M."/>
            <person name="Miranda-Saavedra D."/>
            <person name="Mukherjee M."/>
            <person name="Park G."/>
            <person name="Park J."/>
            <person name="Park S.Y."/>
            <person name="Proctor R.H."/>
            <person name="Regev A."/>
            <person name="Ruiz-Roldan M.C."/>
            <person name="Sain D."/>
            <person name="Sakthikumar S."/>
            <person name="Sykes S."/>
            <person name="Schwartz D.C."/>
            <person name="Turgeon B.G."/>
            <person name="Wapinski I."/>
            <person name="Yoder O."/>
            <person name="Young S."/>
            <person name="Zeng Q."/>
            <person name="Zhou S."/>
            <person name="Galagan J."/>
            <person name="Cuomo C.A."/>
            <person name="Kistler H.C."/>
            <person name="Rep M."/>
        </authorList>
    </citation>
    <scope>GENOME REANNOTATION</scope>
    <source>
        <strain evidence="4">ATCC MYA-4620 / CBS 123657 / FGSC 9075 / NRRL 31084 / PH-1</strain>
        <strain evidence="3">PH-1 / ATCC MYA-4620 / FGSC 9075 / NRRL 31084</strain>
    </source>
</reference>
<dbReference type="InParanoid" id="A0A098DA61"/>
<dbReference type="EMBL" id="HG970332">
    <property type="protein sequence ID" value="CEF75322.1"/>
    <property type="molecule type" value="Genomic_DNA"/>
</dbReference>
<dbReference type="VEuPathDB" id="FungiDB:FGRAMPH1_01G07035"/>
<evidence type="ECO:0000313" key="2">
    <source>
        <dbReference type="EMBL" id="CEF75322.1"/>
    </source>
</evidence>
<dbReference type="Proteomes" id="UP000070720">
    <property type="component" value="Chromosome 1"/>
</dbReference>
<keyword evidence="4" id="KW-1185">Reference proteome</keyword>
<reference evidence="3 4" key="1">
    <citation type="journal article" date="2007" name="Science">
        <title>The Fusarium graminearum genome reveals a link between localized polymorphism and pathogen specialization.</title>
        <authorList>
            <person name="Cuomo C.A."/>
            <person name="Gueldener U."/>
            <person name="Xu J.-R."/>
            <person name="Trail F."/>
            <person name="Turgeon B.G."/>
            <person name="Di Pietro A."/>
            <person name="Walton J.D."/>
            <person name="Ma L.-J."/>
            <person name="Baker S.E."/>
            <person name="Rep M."/>
            <person name="Adam G."/>
            <person name="Antoniw J."/>
            <person name="Baldwin T."/>
            <person name="Calvo S.E."/>
            <person name="Chang Y.-L."/>
            <person name="DeCaprio D."/>
            <person name="Gale L.R."/>
            <person name="Gnerre S."/>
            <person name="Goswami R.S."/>
            <person name="Hammond-Kosack K."/>
            <person name="Harris L.J."/>
            <person name="Hilburn K."/>
            <person name="Kennell J.C."/>
            <person name="Kroken S."/>
            <person name="Magnuson J.K."/>
            <person name="Mannhaupt G."/>
            <person name="Mauceli E.W."/>
            <person name="Mewes H.-W."/>
            <person name="Mitterbauer R."/>
            <person name="Muehlbauer G."/>
            <person name="Muensterkoetter M."/>
            <person name="Nelson D."/>
            <person name="O'Donnell K."/>
            <person name="Ouellet T."/>
            <person name="Qi W."/>
            <person name="Quesneville H."/>
            <person name="Roncero M.I.G."/>
            <person name="Seong K.-Y."/>
            <person name="Tetko I.V."/>
            <person name="Urban M."/>
            <person name="Waalwijk C."/>
            <person name="Ward T.J."/>
            <person name="Yao J."/>
            <person name="Birren B.W."/>
            <person name="Kistler H.C."/>
        </authorList>
    </citation>
    <scope>NUCLEOTIDE SEQUENCE [LARGE SCALE GENOMIC DNA]</scope>
    <source>
        <strain evidence="4">ATCC MYA-4620 / CBS 123657 / FGSC 9075 / NRRL 31084 / PH-1</strain>
        <strain evidence="3">PH-1 / ATCC MYA-4620 / FGSC 9075 / NRRL 31084</strain>
    </source>
</reference>
<evidence type="ECO:0000256" key="1">
    <source>
        <dbReference type="SAM" id="MobiDB-lite"/>
    </source>
</evidence>
<sequence length="58" mass="6105">MGHLETPTSFELGFVKDKRGSSPSPVAPIDSDTMPFSNSASARGAANDIPMSQPQLVE</sequence>
<accession>A0A0E0RVP7</accession>
<name>A0A098DA61_GIBZE</name>
<dbReference type="AlphaFoldDB" id="A0A098DA61"/>
<feature type="region of interest" description="Disordered" evidence="1">
    <location>
        <begin position="1"/>
        <end position="58"/>
    </location>
</feature>
<gene>
    <name evidence="2" type="ORF">FGRAMPH1_01T07035</name>
</gene>
<evidence type="ECO:0000313" key="3">
    <source>
        <dbReference type="EnsemblFungi" id="CEF75322"/>
    </source>
</evidence>
<accession>A0A098DA61</accession>
<evidence type="ECO:0000313" key="4">
    <source>
        <dbReference type="Proteomes" id="UP000070720"/>
    </source>
</evidence>